<reference evidence="1" key="1">
    <citation type="journal article" date="2022" name="Int. J. Mol. Sci.">
        <title>Draft Genome of Tanacetum Coccineum: Genomic Comparison of Closely Related Tanacetum-Family Plants.</title>
        <authorList>
            <person name="Yamashiro T."/>
            <person name="Shiraishi A."/>
            <person name="Nakayama K."/>
            <person name="Satake H."/>
        </authorList>
    </citation>
    <scope>NUCLEOTIDE SEQUENCE</scope>
</reference>
<dbReference type="EMBL" id="BQNB010021754">
    <property type="protein sequence ID" value="GJU09733.1"/>
    <property type="molecule type" value="Genomic_DNA"/>
</dbReference>
<gene>
    <name evidence="1" type="ORF">Tco_1132129</name>
</gene>
<evidence type="ECO:0000313" key="2">
    <source>
        <dbReference type="Proteomes" id="UP001151760"/>
    </source>
</evidence>
<reference evidence="1" key="2">
    <citation type="submission" date="2022-01" db="EMBL/GenBank/DDBJ databases">
        <authorList>
            <person name="Yamashiro T."/>
            <person name="Shiraishi A."/>
            <person name="Satake H."/>
            <person name="Nakayama K."/>
        </authorList>
    </citation>
    <scope>NUCLEOTIDE SEQUENCE</scope>
</reference>
<evidence type="ECO:0000313" key="1">
    <source>
        <dbReference type="EMBL" id="GJU09733.1"/>
    </source>
</evidence>
<name>A0ABQ5JE10_9ASTR</name>
<accession>A0ABQ5JE10</accession>
<comment type="caution">
    <text evidence="1">The sequence shown here is derived from an EMBL/GenBank/DDBJ whole genome shotgun (WGS) entry which is preliminary data.</text>
</comment>
<keyword evidence="2" id="KW-1185">Reference proteome</keyword>
<sequence>MATMAENIIAAGAENRLPILEKGMYNRWKTHILLYIKGKENGDIQRGVDAKEVLEMRQRFLDPLALVANTYNQPPSYNNKRSHYEPPVVSQQPLTLPTQANFRFVVPSFLPTDDPIASINKVVLFLSSDISSRYPPTNNQLRTSSNPRTQAPIQNGQFTVQNVQGRQSQGYAVNTGKSHMAKRCTAKKRVKDLEWFKEKMLLAQAQEAGVVLYEDQQDFLADKLEENEDCDDLQLQTTSNFREDHVDAYDSDCDDEATASAIFMASLSPAGSLNGDTVAPTHNSDILSKVPHYDTYHDNDVINSVVQETKYNDHLASNNDSYDELTSDINVISYADYMVTIEYDAYQYVPPIA</sequence>
<proteinExistence type="predicted"/>
<organism evidence="1 2">
    <name type="scientific">Tanacetum coccineum</name>
    <dbReference type="NCBI Taxonomy" id="301880"/>
    <lineage>
        <taxon>Eukaryota</taxon>
        <taxon>Viridiplantae</taxon>
        <taxon>Streptophyta</taxon>
        <taxon>Embryophyta</taxon>
        <taxon>Tracheophyta</taxon>
        <taxon>Spermatophyta</taxon>
        <taxon>Magnoliopsida</taxon>
        <taxon>eudicotyledons</taxon>
        <taxon>Gunneridae</taxon>
        <taxon>Pentapetalae</taxon>
        <taxon>asterids</taxon>
        <taxon>campanulids</taxon>
        <taxon>Asterales</taxon>
        <taxon>Asteraceae</taxon>
        <taxon>Asteroideae</taxon>
        <taxon>Anthemideae</taxon>
        <taxon>Anthemidinae</taxon>
        <taxon>Tanacetum</taxon>
    </lineage>
</organism>
<protein>
    <submittedName>
        <fullName evidence="1">Uncharacterized protein</fullName>
    </submittedName>
</protein>
<dbReference type="Proteomes" id="UP001151760">
    <property type="component" value="Unassembled WGS sequence"/>
</dbReference>